<dbReference type="InterPro" id="IPR036689">
    <property type="entry name" value="ESAT-6-like_sf"/>
</dbReference>
<reference evidence="1" key="1">
    <citation type="submission" date="2016-11" db="EMBL/GenBank/DDBJ databases">
        <title>Genome sequencing of Amycolatopsis regifaucium.</title>
        <authorList>
            <person name="Mayilraj S."/>
            <person name="Kaur N."/>
        </authorList>
    </citation>
    <scope>NUCLEOTIDE SEQUENCE [LARGE SCALE GENOMIC DNA]</scope>
    <source>
        <strain evidence="1">GY080</strain>
    </source>
</reference>
<proteinExistence type="predicted"/>
<gene>
    <name evidence="1" type="ORF">ATP06_0211295</name>
</gene>
<dbReference type="SUPFAM" id="SSF140453">
    <property type="entry name" value="EsxAB dimer-like"/>
    <property type="match status" value="1"/>
</dbReference>
<keyword evidence="2" id="KW-1185">Reference proteome</keyword>
<evidence type="ECO:0000313" key="1">
    <source>
        <dbReference type="EMBL" id="OKA08602.1"/>
    </source>
</evidence>
<accession>A0ABX3DUJ5</accession>
<evidence type="ECO:0000313" key="2">
    <source>
        <dbReference type="Proteomes" id="UP000186883"/>
    </source>
</evidence>
<comment type="caution">
    <text evidence="1">The sequence shown here is derived from an EMBL/GenBank/DDBJ whole genome shotgun (WGS) entry which is preliminary data.</text>
</comment>
<organism evidence="1 2">
    <name type="scientific">Amycolatopsis regifaucium</name>
    <dbReference type="NCBI Taxonomy" id="546365"/>
    <lineage>
        <taxon>Bacteria</taxon>
        <taxon>Bacillati</taxon>
        <taxon>Actinomycetota</taxon>
        <taxon>Actinomycetes</taxon>
        <taxon>Pseudonocardiales</taxon>
        <taxon>Pseudonocardiaceae</taxon>
        <taxon>Amycolatopsis</taxon>
    </lineage>
</organism>
<sequence>MVPAGAGFFVRPEAVEGLAGLVRKQGDGAGDFQLAFRNTIVRGDDGEGLLALIWPKLDEWRDNMRNHLGIAFNWGVSAGDALHCAAVWYRGTDRAKAAELDLQLRELGVERVGRDEVRDPASAGTFREVAPVDYPGPDPAKLTDPAWWPVRAEEAVEEVVGLGGALGDVAGFVKDLTGVDIFHVAASAVIGDWKALQERAVLFRDAESGFADIAANIHQGQYGIQDQWTGRAADAAMDWLDKYRTACLDLSEYCGAAGDAIEGLAKAAYHLMQDLKHGLGALIDILLLLYTRGSAAAARAGKKNVEFILEIISIIADGKNLWKVMIDGEAKQLVALAVAAIDQTGALRAIVSAILALAHQWELGRAIGEATGATARNIELPSWPFTYDHPHADCGQEVRA</sequence>
<dbReference type="EMBL" id="LOBU02000011">
    <property type="protein sequence ID" value="OKA08602.1"/>
    <property type="molecule type" value="Genomic_DNA"/>
</dbReference>
<protein>
    <recommendedName>
        <fullName evidence="3">WXG100 family type VII secretion target</fullName>
    </recommendedName>
</protein>
<name>A0ABX3DUJ5_9PSEU</name>
<dbReference type="Proteomes" id="UP000186883">
    <property type="component" value="Unassembled WGS sequence"/>
</dbReference>
<evidence type="ECO:0008006" key="3">
    <source>
        <dbReference type="Google" id="ProtNLM"/>
    </source>
</evidence>